<dbReference type="Gene3D" id="1.20.120.530">
    <property type="entry name" value="GntR ligand-binding domain-like"/>
    <property type="match status" value="1"/>
</dbReference>
<dbReference type="InterPro" id="IPR000524">
    <property type="entry name" value="Tscrpt_reg_HTH_GntR"/>
</dbReference>
<accession>A0A8J3E4F6</accession>
<protein>
    <submittedName>
        <fullName evidence="5">GntR family transcriptional regulator</fullName>
    </submittedName>
</protein>
<dbReference type="InterPro" id="IPR036388">
    <property type="entry name" value="WH-like_DNA-bd_sf"/>
</dbReference>
<name>A0A8J3E4F6_9PROT</name>
<dbReference type="InterPro" id="IPR036390">
    <property type="entry name" value="WH_DNA-bd_sf"/>
</dbReference>
<dbReference type="PRINTS" id="PR00035">
    <property type="entry name" value="HTHGNTR"/>
</dbReference>
<dbReference type="SMART" id="SM00345">
    <property type="entry name" value="HTH_GNTR"/>
    <property type="match status" value="1"/>
</dbReference>
<dbReference type="Pfam" id="PF00392">
    <property type="entry name" value="GntR"/>
    <property type="match status" value="1"/>
</dbReference>
<keyword evidence="3" id="KW-0804">Transcription</keyword>
<proteinExistence type="predicted"/>
<dbReference type="SMART" id="SM00895">
    <property type="entry name" value="FCD"/>
    <property type="match status" value="1"/>
</dbReference>
<dbReference type="EMBL" id="BMJQ01000004">
    <property type="protein sequence ID" value="GGF14098.1"/>
    <property type="molecule type" value="Genomic_DNA"/>
</dbReference>
<dbReference type="AlphaFoldDB" id="A0A8J3E4F6"/>
<dbReference type="GO" id="GO:0003700">
    <property type="term" value="F:DNA-binding transcription factor activity"/>
    <property type="evidence" value="ECO:0007669"/>
    <property type="project" value="InterPro"/>
</dbReference>
<reference evidence="5" key="1">
    <citation type="journal article" date="2014" name="Int. J. Syst. Evol. Microbiol.">
        <title>Complete genome sequence of Corynebacterium casei LMG S-19264T (=DSM 44701T), isolated from a smear-ripened cheese.</title>
        <authorList>
            <consortium name="US DOE Joint Genome Institute (JGI-PGF)"/>
            <person name="Walter F."/>
            <person name="Albersmeier A."/>
            <person name="Kalinowski J."/>
            <person name="Ruckert C."/>
        </authorList>
    </citation>
    <scope>NUCLEOTIDE SEQUENCE</scope>
    <source>
        <strain evidence="5">CGMCC 1.15725</strain>
    </source>
</reference>
<dbReference type="PANTHER" id="PTHR43537:SF41">
    <property type="entry name" value="TRANSCRIPTIONAL REGULATORY PROTEIN"/>
    <property type="match status" value="1"/>
</dbReference>
<dbReference type="Pfam" id="PF07729">
    <property type="entry name" value="FCD"/>
    <property type="match status" value="1"/>
</dbReference>
<evidence type="ECO:0000256" key="2">
    <source>
        <dbReference type="ARBA" id="ARBA00023125"/>
    </source>
</evidence>
<evidence type="ECO:0000313" key="5">
    <source>
        <dbReference type="EMBL" id="GGF14098.1"/>
    </source>
</evidence>
<dbReference type="InterPro" id="IPR011711">
    <property type="entry name" value="GntR_C"/>
</dbReference>
<sequence length="236" mass="25944">MAVTATVSRAQVSRARGGTLKRQTVTEAAAEAIRERILAGDYAEGESLRQDALAAELGVSRIPIREAFRQLEAEGLVTLHAHRGAVVSALSLDEIAELFDLRALLEPDLLARAIPNMTEGDLAAAERILQSYENALNDADVHAWGEMNSEFHLTLYRPAGRSRSLGMVQSLLGNTDRYTRLQLVLTSGVERARAEHAQLLKLCRQRNAQEAGDLVRRHVHSAGEDLLAFLRQHRPG</sequence>
<dbReference type="CDD" id="cd07377">
    <property type="entry name" value="WHTH_GntR"/>
    <property type="match status" value="1"/>
</dbReference>
<dbReference type="InterPro" id="IPR008920">
    <property type="entry name" value="TF_FadR/GntR_C"/>
</dbReference>
<evidence type="ECO:0000256" key="3">
    <source>
        <dbReference type="ARBA" id="ARBA00023163"/>
    </source>
</evidence>
<evidence type="ECO:0000313" key="6">
    <source>
        <dbReference type="Proteomes" id="UP000646365"/>
    </source>
</evidence>
<dbReference type="GO" id="GO:0003677">
    <property type="term" value="F:DNA binding"/>
    <property type="evidence" value="ECO:0007669"/>
    <property type="project" value="UniProtKB-KW"/>
</dbReference>
<comment type="caution">
    <text evidence="5">The sequence shown here is derived from an EMBL/GenBank/DDBJ whole genome shotgun (WGS) entry which is preliminary data.</text>
</comment>
<organism evidence="5 6">
    <name type="scientific">Aliidongia dinghuensis</name>
    <dbReference type="NCBI Taxonomy" id="1867774"/>
    <lineage>
        <taxon>Bacteria</taxon>
        <taxon>Pseudomonadati</taxon>
        <taxon>Pseudomonadota</taxon>
        <taxon>Alphaproteobacteria</taxon>
        <taxon>Rhodospirillales</taxon>
        <taxon>Dongiaceae</taxon>
        <taxon>Aliidongia</taxon>
    </lineage>
</organism>
<dbReference type="SUPFAM" id="SSF46785">
    <property type="entry name" value="Winged helix' DNA-binding domain"/>
    <property type="match status" value="1"/>
</dbReference>
<keyword evidence="6" id="KW-1185">Reference proteome</keyword>
<dbReference type="RefSeq" id="WP_229743620.1">
    <property type="nucleotide sequence ID" value="NZ_BMJQ01000004.1"/>
</dbReference>
<evidence type="ECO:0000259" key="4">
    <source>
        <dbReference type="PROSITE" id="PS50949"/>
    </source>
</evidence>
<dbReference type="Proteomes" id="UP000646365">
    <property type="component" value="Unassembled WGS sequence"/>
</dbReference>
<dbReference type="PROSITE" id="PS50949">
    <property type="entry name" value="HTH_GNTR"/>
    <property type="match status" value="1"/>
</dbReference>
<gene>
    <name evidence="5" type="ORF">GCM10011611_19810</name>
</gene>
<dbReference type="SUPFAM" id="SSF48008">
    <property type="entry name" value="GntR ligand-binding domain-like"/>
    <property type="match status" value="1"/>
</dbReference>
<dbReference type="PANTHER" id="PTHR43537">
    <property type="entry name" value="TRANSCRIPTIONAL REGULATOR, GNTR FAMILY"/>
    <property type="match status" value="1"/>
</dbReference>
<feature type="domain" description="HTH gntR-type" evidence="4">
    <location>
        <begin position="23"/>
        <end position="90"/>
    </location>
</feature>
<keyword evidence="1" id="KW-0805">Transcription regulation</keyword>
<evidence type="ECO:0000256" key="1">
    <source>
        <dbReference type="ARBA" id="ARBA00023015"/>
    </source>
</evidence>
<keyword evidence="2" id="KW-0238">DNA-binding</keyword>
<reference evidence="5" key="2">
    <citation type="submission" date="2020-09" db="EMBL/GenBank/DDBJ databases">
        <authorList>
            <person name="Sun Q."/>
            <person name="Zhou Y."/>
        </authorList>
    </citation>
    <scope>NUCLEOTIDE SEQUENCE</scope>
    <source>
        <strain evidence="5">CGMCC 1.15725</strain>
    </source>
</reference>
<dbReference type="Gene3D" id="1.10.10.10">
    <property type="entry name" value="Winged helix-like DNA-binding domain superfamily/Winged helix DNA-binding domain"/>
    <property type="match status" value="1"/>
</dbReference>